<comment type="caution">
    <text evidence="1">The sequence shown here is derived from an EMBL/GenBank/DDBJ whole genome shotgun (WGS) entry which is preliminary data.</text>
</comment>
<gene>
    <name evidence="1" type="ORF">ACH5RR_030443</name>
</gene>
<proteinExistence type="predicted"/>
<dbReference type="AlphaFoldDB" id="A0ABD2YXU2"/>
<reference evidence="1 2" key="1">
    <citation type="submission" date="2024-11" db="EMBL/GenBank/DDBJ databases">
        <title>A near-complete genome assembly of Cinchona calisaya.</title>
        <authorList>
            <person name="Lian D.C."/>
            <person name="Zhao X.W."/>
            <person name="Wei L."/>
        </authorList>
    </citation>
    <scope>NUCLEOTIDE SEQUENCE [LARGE SCALE GENOMIC DNA]</scope>
    <source>
        <tissue evidence="1">Nenye</tissue>
    </source>
</reference>
<evidence type="ECO:0000313" key="1">
    <source>
        <dbReference type="EMBL" id="KAL3511042.1"/>
    </source>
</evidence>
<name>A0ABD2YXU2_9GENT</name>
<protein>
    <submittedName>
        <fullName evidence="1">Uncharacterized protein</fullName>
    </submittedName>
</protein>
<evidence type="ECO:0000313" key="2">
    <source>
        <dbReference type="Proteomes" id="UP001630127"/>
    </source>
</evidence>
<sequence>MLCRPPPTAPFIHSKQQLRFSLPDFSHFLFSYDFVQPKKISKPKYLFTTSSTRSELKIEKVCIKFICFALNIVLGLEKLHDQQNQKSRPRNQPPPHYCSLSPVPSPPHFPTKPLFLLITNQDNFLCI</sequence>
<accession>A0ABD2YXU2</accession>
<keyword evidence="2" id="KW-1185">Reference proteome</keyword>
<organism evidence="1 2">
    <name type="scientific">Cinchona calisaya</name>
    <dbReference type="NCBI Taxonomy" id="153742"/>
    <lineage>
        <taxon>Eukaryota</taxon>
        <taxon>Viridiplantae</taxon>
        <taxon>Streptophyta</taxon>
        <taxon>Embryophyta</taxon>
        <taxon>Tracheophyta</taxon>
        <taxon>Spermatophyta</taxon>
        <taxon>Magnoliopsida</taxon>
        <taxon>eudicotyledons</taxon>
        <taxon>Gunneridae</taxon>
        <taxon>Pentapetalae</taxon>
        <taxon>asterids</taxon>
        <taxon>lamiids</taxon>
        <taxon>Gentianales</taxon>
        <taxon>Rubiaceae</taxon>
        <taxon>Cinchonoideae</taxon>
        <taxon>Cinchoneae</taxon>
        <taxon>Cinchona</taxon>
    </lineage>
</organism>
<dbReference type="Proteomes" id="UP001630127">
    <property type="component" value="Unassembled WGS sequence"/>
</dbReference>
<dbReference type="EMBL" id="JBJUIK010000012">
    <property type="protein sequence ID" value="KAL3511042.1"/>
    <property type="molecule type" value="Genomic_DNA"/>
</dbReference>